<evidence type="ECO:0000313" key="2">
    <source>
        <dbReference type="EMBL" id="KGM86207.1"/>
    </source>
</evidence>
<gene>
    <name evidence="2" type="ORF">rosmuc_03903</name>
</gene>
<dbReference type="RefSeq" id="WP_245875207.1">
    <property type="nucleotide sequence ID" value="NZ_KN293986.1"/>
</dbReference>
<organism evidence="2 3">
    <name type="scientific">Roseovarius mucosus DSM 17069</name>
    <dbReference type="NCBI Taxonomy" id="1288298"/>
    <lineage>
        <taxon>Bacteria</taxon>
        <taxon>Pseudomonadati</taxon>
        <taxon>Pseudomonadota</taxon>
        <taxon>Alphaproteobacteria</taxon>
        <taxon>Rhodobacterales</taxon>
        <taxon>Roseobacteraceae</taxon>
        <taxon>Roseovarius</taxon>
    </lineage>
</organism>
<dbReference type="Pfam" id="PF14355">
    <property type="entry name" value="Abi_C"/>
    <property type="match status" value="1"/>
</dbReference>
<dbReference type="eggNOG" id="COG1715">
    <property type="taxonomic scope" value="Bacteria"/>
</dbReference>
<evidence type="ECO:0000313" key="3">
    <source>
        <dbReference type="Proteomes" id="UP000030021"/>
    </source>
</evidence>
<comment type="caution">
    <text evidence="2">The sequence shown here is derived from an EMBL/GenBank/DDBJ whole genome shotgun (WGS) entry which is preliminary data.</text>
</comment>
<reference evidence="2 3" key="1">
    <citation type="submission" date="2013-01" db="EMBL/GenBank/DDBJ databases">
        <authorList>
            <person name="Fiebig A."/>
            <person name="Goeker M."/>
            <person name="Klenk H.-P.P."/>
        </authorList>
    </citation>
    <scope>NUCLEOTIDE SEQUENCE [LARGE SCALE GENOMIC DNA]</scope>
    <source>
        <strain evidence="2 3">DSM 17069</strain>
    </source>
</reference>
<protein>
    <recommendedName>
        <fullName evidence="1">Abortive infection protein-like C-terminal domain-containing protein</fullName>
    </recommendedName>
</protein>
<name>A0A0A0HEQ8_9RHOB</name>
<dbReference type="Proteomes" id="UP000030021">
    <property type="component" value="Unassembled WGS sequence"/>
</dbReference>
<dbReference type="EMBL" id="AONH01000022">
    <property type="protein sequence ID" value="KGM86207.1"/>
    <property type="molecule type" value="Genomic_DNA"/>
</dbReference>
<feature type="domain" description="Abortive infection protein-like C-terminal" evidence="1">
    <location>
        <begin position="219"/>
        <end position="274"/>
    </location>
</feature>
<dbReference type="HOGENOM" id="CLU_1014679_0_0_5"/>
<proteinExistence type="predicted"/>
<dbReference type="InterPro" id="IPR026001">
    <property type="entry name" value="Abi-like_C"/>
</dbReference>
<dbReference type="AlphaFoldDB" id="A0A0A0HEQ8"/>
<dbReference type="PATRIC" id="fig|1288298.3.peg.3906"/>
<accession>A0A0A0HEQ8</accession>
<evidence type="ECO:0000259" key="1">
    <source>
        <dbReference type="Pfam" id="PF14355"/>
    </source>
</evidence>
<sequence length="285" mass="32637">MTEDSLDCCRLVQYLHGMIASKTYEKLIPRHEREALEQALGMDSGYVLDFSDRTFNDFFYETIAIDPEDQSQLFNGRGTSKAKRLRSFIERAQPALVAKILREMWEYREAIGFAPSVPNEGKLKESYFSIVARIEGRADAIDTSAIETFEPNETLEELVASIRRDLDANKPQAALDRLHTYCMKRFASLVRKHGGGECGKDDALHARVAKYVKILREQQNLNPISERIVKSSISVFEAMNPVRNDQSFAHDNRDLVQMEEARFVFDSVTAFLRFSKAIDGRFFED</sequence>